<keyword evidence="2" id="KW-0645">Protease</keyword>
<evidence type="ECO:0000256" key="3">
    <source>
        <dbReference type="ARBA" id="ARBA00022723"/>
    </source>
</evidence>
<reference evidence="10 11" key="1">
    <citation type="submission" date="2019-08" db="EMBL/GenBank/DDBJ databases">
        <title>Archangium and Cystobacter genomes.</title>
        <authorList>
            <person name="Chen I.-C.K."/>
            <person name="Wielgoss S."/>
        </authorList>
    </citation>
    <scope>NUCLEOTIDE SEQUENCE [LARGE SCALE GENOMIC DNA]</scope>
    <source>
        <strain evidence="10 11">Cbm 6</strain>
    </source>
</reference>
<evidence type="ECO:0000256" key="6">
    <source>
        <dbReference type="ARBA" id="ARBA00022833"/>
    </source>
</evidence>
<comment type="similarity">
    <text evidence="1">Belongs to the peptidase M43B family.</text>
</comment>
<gene>
    <name evidence="10" type="ORF">F0U60_47160</name>
</gene>
<evidence type="ECO:0000313" key="10">
    <source>
        <dbReference type="EMBL" id="WNG50871.1"/>
    </source>
</evidence>
<dbReference type="SUPFAM" id="SSF55486">
    <property type="entry name" value="Metalloproteases ('zincins'), catalytic domain"/>
    <property type="match status" value="1"/>
</dbReference>
<dbReference type="Proteomes" id="UP001611383">
    <property type="component" value="Chromosome"/>
</dbReference>
<protein>
    <submittedName>
        <fullName evidence="10">Zinc metalloprotease</fullName>
    </submittedName>
</protein>
<proteinExistence type="inferred from homology"/>
<evidence type="ECO:0000256" key="4">
    <source>
        <dbReference type="ARBA" id="ARBA00022729"/>
    </source>
</evidence>
<feature type="domain" description="Peptidase M43 pregnancy-associated plasma-A" evidence="9">
    <location>
        <begin position="173"/>
        <end position="287"/>
    </location>
</feature>
<dbReference type="GO" id="GO:0008237">
    <property type="term" value="F:metallopeptidase activity"/>
    <property type="evidence" value="ECO:0007669"/>
    <property type="project" value="UniProtKB-KW"/>
</dbReference>
<dbReference type="PROSITE" id="PS51257">
    <property type="entry name" value="PROKAR_LIPOPROTEIN"/>
    <property type="match status" value="1"/>
</dbReference>
<dbReference type="CDD" id="cd04275">
    <property type="entry name" value="ZnMc_pappalysin_like"/>
    <property type="match status" value="1"/>
</dbReference>
<evidence type="ECO:0000259" key="9">
    <source>
        <dbReference type="Pfam" id="PF05572"/>
    </source>
</evidence>
<dbReference type="Gene3D" id="3.40.390.10">
    <property type="entry name" value="Collagenase (Catalytic Domain)"/>
    <property type="match status" value="1"/>
</dbReference>
<keyword evidence="6" id="KW-0862">Zinc</keyword>
<name>A0ABY9X645_9BACT</name>
<keyword evidence="4" id="KW-0732">Signal</keyword>
<keyword evidence="3" id="KW-0479">Metal-binding</keyword>
<evidence type="ECO:0000256" key="8">
    <source>
        <dbReference type="ARBA" id="ARBA00023157"/>
    </source>
</evidence>
<dbReference type="RefSeq" id="WP_395810479.1">
    <property type="nucleotide sequence ID" value="NZ_CP043494.1"/>
</dbReference>
<evidence type="ECO:0000256" key="5">
    <source>
        <dbReference type="ARBA" id="ARBA00022801"/>
    </source>
</evidence>
<dbReference type="EMBL" id="CP043494">
    <property type="protein sequence ID" value="WNG50871.1"/>
    <property type="molecule type" value="Genomic_DNA"/>
</dbReference>
<keyword evidence="7 10" id="KW-0482">Metalloprotease</keyword>
<evidence type="ECO:0000313" key="11">
    <source>
        <dbReference type="Proteomes" id="UP001611383"/>
    </source>
</evidence>
<dbReference type="InterPro" id="IPR024079">
    <property type="entry name" value="MetalloPept_cat_dom_sf"/>
</dbReference>
<dbReference type="Pfam" id="PF05572">
    <property type="entry name" value="Peptidase_M43"/>
    <property type="match status" value="1"/>
</dbReference>
<dbReference type="InterPro" id="IPR008754">
    <property type="entry name" value="Peptidase_M43"/>
</dbReference>
<evidence type="ECO:0000256" key="2">
    <source>
        <dbReference type="ARBA" id="ARBA00022670"/>
    </source>
</evidence>
<dbReference type="PANTHER" id="PTHR47466">
    <property type="match status" value="1"/>
</dbReference>
<organism evidence="10 11">
    <name type="scientific">Archangium minus</name>
    <dbReference type="NCBI Taxonomy" id="83450"/>
    <lineage>
        <taxon>Bacteria</taxon>
        <taxon>Pseudomonadati</taxon>
        <taxon>Myxococcota</taxon>
        <taxon>Myxococcia</taxon>
        <taxon>Myxococcales</taxon>
        <taxon>Cystobacterineae</taxon>
        <taxon>Archangiaceae</taxon>
        <taxon>Archangium</taxon>
    </lineage>
</organism>
<evidence type="ECO:0000256" key="7">
    <source>
        <dbReference type="ARBA" id="ARBA00023049"/>
    </source>
</evidence>
<keyword evidence="8" id="KW-1015">Disulfide bond</keyword>
<accession>A0ABY9X645</accession>
<sequence>MRTIFGKTVVAFGALAAMTGCGPIDEAERSSDMVDAEAVADPRNCGNPDFEPEEVARIEAHFEAEQVKKAMAGQVHAMAVSIPVYFHVIRDSNGNGGVTTTQINNQITVLNNAYASAGFSFYLAGTDYTNNSTYYTCTGGTCETNMKNALRKGTATALNFYTNNMGGGLLGWATFPWSYASNPKKDGVVVLQSSLPGGSSTNYNQGDTGTHEVGHWMGLYHTFQGGCTSPGDSVNDTPYEASSASGCPTGRDTCTSTGVDPITNFMDYTYDSCMNTFSAGQNSRMNSMWTSYRAGK</sequence>
<keyword evidence="5" id="KW-0378">Hydrolase</keyword>
<keyword evidence="11" id="KW-1185">Reference proteome</keyword>
<evidence type="ECO:0000256" key="1">
    <source>
        <dbReference type="ARBA" id="ARBA00008721"/>
    </source>
</evidence>
<dbReference type="PANTHER" id="PTHR47466:SF1">
    <property type="entry name" value="METALLOPROTEASE MEP1 (AFU_ORTHOLOGUE AFUA_1G07730)-RELATED"/>
    <property type="match status" value="1"/>
</dbReference>